<sequence>MTSYPGQTMDAGRANRTEVLVVGAGVIGASAALALAKSGHDVLVIDRNSGVGDGSTGASAGIIRVHASDTQSSALADDALTVWKNWREFLGSDESENLARFVQCGSLILDAGNGFTDQAAAAMTGAGVAFDKWTLDEMSGHFPYFDFRRFGPPKSVNDEAFWDEPTDYLSGGIYTPQSGYVGDPTLAAVNLMQAAQRAGARLRLSATIAGVDIDGGRAVGVTLADGTVLRAEAVLVVAGPNTDGLIRGIGATADFRVRTQRIREELIHIPAPPDLNLALHGVHLVDGDLNINFRPERDDAILVGSNGDRADERTLIDDPDDFNQLVTAAVWERTTLRLARRIPDLGIPRTRMGVVGLYDAAEDWLPIYDRTCYDGLFVAMATSGTQFKTAPIVGELLRHVIETELNGRDHTAEPFHSPVGNRTYATAQFSRLRTPREDQSRG</sequence>
<dbReference type="Gene3D" id="3.50.50.60">
    <property type="entry name" value="FAD/NAD(P)-binding domain"/>
    <property type="match status" value="1"/>
</dbReference>
<dbReference type="Gene3D" id="3.30.9.10">
    <property type="entry name" value="D-Amino Acid Oxidase, subunit A, domain 2"/>
    <property type="match status" value="1"/>
</dbReference>
<dbReference type="InterPro" id="IPR006076">
    <property type="entry name" value="FAD-dep_OxRdtase"/>
</dbReference>
<name>A0A7I7THN7_9MYCO</name>
<dbReference type="InterPro" id="IPR036188">
    <property type="entry name" value="FAD/NAD-bd_sf"/>
</dbReference>
<reference evidence="2 3" key="1">
    <citation type="journal article" date="2019" name="Emerg. Microbes Infect.">
        <title>Comprehensive subspecies identification of 175 nontuberculous mycobacteria species based on 7547 genomic profiles.</title>
        <authorList>
            <person name="Matsumoto Y."/>
            <person name="Kinjo T."/>
            <person name="Motooka D."/>
            <person name="Nabeya D."/>
            <person name="Jung N."/>
            <person name="Uechi K."/>
            <person name="Horii T."/>
            <person name="Iida T."/>
            <person name="Fujita J."/>
            <person name="Nakamura S."/>
        </authorList>
    </citation>
    <scope>NUCLEOTIDE SEQUENCE [LARGE SCALE GENOMIC DNA]</scope>
    <source>
        <strain evidence="2 3">JCM 30396</strain>
    </source>
</reference>
<accession>A0A7I7THN7</accession>
<evidence type="ECO:0000313" key="2">
    <source>
        <dbReference type="EMBL" id="BBY67676.1"/>
    </source>
</evidence>
<dbReference type="RefSeq" id="WP_163751610.1">
    <property type="nucleotide sequence ID" value="NZ_AP022596.1"/>
</dbReference>
<dbReference type="Pfam" id="PF01266">
    <property type="entry name" value="DAO"/>
    <property type="match status" value="1"/>
</dbReference>
<evidence type="ECO:0000259" key="1">
    <source>
        <dbReference type="Pfam" id="PF01266"/>
    </source>
</evidence>
<dbReference type="SUPFAM" id="SSF51905">
    <property type="entry name" value="FAD/NAD(P)-binding domain"/>
    <property type="match status" value="1"/>
</dbReference>
<proteinExistence type="predicted"/>
<dbReference type="KEGG" id="mhev:MHEL_59190"/>
<dbReference type="Proteomes" id="UP000467148">
    <property type="component" value="Chromosome"/>
</dbReference>
<feature type="domain" description="FAD dependent oxidoreductase" evidence="1">
    <location>
        <begin position="19"/>
        <end position="397"/>
    </location>
</feature>
<protein>
    <submittedName>
        <fullName evidence="2">FAD-dependent oxidoreductase</fullName>
    </submittedName>
</protein>
<dbReference type="PANTHER" id="PTHR13847">
    <property type="entry name" value="SARCOSINE DEHYDROGENASE-RELATED"/>
    <property type="match status" value="1"/>
</dbReference>
<dbReference type="GO" id="GO:0005737">
    <property type="term" value="C:cytoplasm"/>
    <property type="evidence" value="ECO:0007669"/>
    <property type="project" value="TreeGrafter"/>
</dbReference>
<dbReference type="AlphaFoldDB" id="A0A7I7THN7"/>
<evidence type="ECO:0000313" key="3">
    <source>
        <dbReference type="Proteomes" id="UP000467148"/>
    </source>
</evidence>
<organism evidence="2 3">
    <name type="scientific">Mycolicibacterium helvum</name>
    <dbReference type="NCBI Taxonomy" id="1534349"/>
    <lineage>
        <taxon>Bacteria</taxon>
        <taxon>Bacillati</taxon>
        <taxon>Actinomycetota</taxon>
        <taxon>Actinomycetes</taxon>
        <taxon>Mycobacteriales</taxon>
        <taxon>Mycobacteriaceae</taxon>
        <taxon>Mycolicibacterium</taxon>
    </lineage>
</organism>
<gene>
    <name evidence="2" type="ORF">MHEL_59190</name>
</gene>
<keyword evidence="3" id="KW-1185">Reference proteome</keyword>
<dbReference type="EMBL" id="AP022596">
    <property type="protein sequence ID" value="BBY67676.1"/>
    <property type="molecule type" value="Genomic_DNA"/>
</dbReference>